<evidence type="ECO:0000313" key="8">
    <source>
        <dbReference type="Proteomes" id="UP000294555"/>
    </source>
</evidence>
<sequence>MQHSLGLIEVTGLSLAITVADAMAKTASVGLLGVERTIGSGWMLVKIHGDVASVRTALSAGEEMARSCSGFVACTTIARPATGTSEIISASLRQDNGIKEDLAGDSADAETPDADGDAAPAPARSTGVEDSPAAVAAETTAPSGDGASAPAGAIAIGENPQAAVVETVLVSSAERPEFTDTLTRTVSTVQASAGVLPATCKICGDPLCGRQKGEPRSKCIHYQKTVLR</sequence>
<keyword evidence="8" id="KW-1185">Reference proteome</keyword>
<protein>
    <submittedName>
        <fullName evidence="7">BMC domain-containing protein</fullName>
    </submittedName>
</protein>
<evidence type="ECO:0000256" key="2">
    <source>
        <dbReference type="ARBA" id="ARBA00024322"/>
    </source>
</evidence>
<evidence type="ECO:0000256" key="3">
    <source>
        <dbReference type="ARBA" id="ARBA00024446"/>
    </source>
</evidence>
<evidence type="ECO:0000256" key="4">
    <source>
        <dbReference type="PROSITE-ProRule" id="PRU01278"/>
    </source>
</evidence>
<dbReference type="PROSITE" id="PS51930">
    <property type="entry name" value="BMC_2"/>
    <property type="match status" value="1"/>
</dbReference>
<dbReference type="AlphaFoldDB" id="A0A4R1NMY6"/>
<comment type="subcellular location">
    <subcellularLocation>
        <location evidence="2">Bacterial microcompartment</location>
    </subcellularLocation>
</comment>
<dbReference type="PANTHER" id="PTHR33941:SF11">
    <property type="entry name" value="BACTERIAL MICROCOMPARTMENT SHELL PROTEIN PDUJ"/>
    <property type="match status" value="1"/>
</dbReference>
<feature type="compositionally biased region" description="Acidic residues" evidence="5">
    <location>
        <begin position="107"/>
        <end position="116"/>
    </location>
</feature>
<comment type="similarity">
    <text evidence="4">Belongs to the bacterial microcompartments protein family.</text>
</comment>
<dbReference type="InterPro" id="IPR050575">
    <property type="entry name" value="BMC_shell"/>
</dbReference>
<evidence type="ECO:0000256" key="1">
    <source>
        <dbReference type="ARBA" id="ARBA00004836"/>
    </source>
</evidence>
<dbReference type="GO" id="GO:0031469">
    <property type="term" value="C:bacterial microcompartment"/>
    <property type="evidence" value="ECO:0007669"/>
    <property type="project" value="UniProtKB-SubCell"/>
</dbReference>
<dbReference type="OrthoDB" id="9812608at2"/>
<dbReference type="PANTHER" id="PTHR33941">
    <property type="entry name" value="PROPANEDIOL UTILIZATION PROTEIN PDUA"/>
    <property type="match status" value="1"/>
</dbReference>
<comment type="caution">
    <text evidence="7">The sequence shown here is derived from an EMBL/GenBank/DDBJ whole genome shotgun (WGS) entry which is preliminary data.</text>
</comment>
<dbReference type="Proteomes" id="UP000294555">
    <property type="component" value="Unassembled WGS sequence"/>
</dbReference>
<feature type="domain" description="BMC" evidence="6">
    <location>
        <begin position="4"/>
        <end position="89"/>
    </location>
</feature>
<reference evidence="7 8" key="1">
    <citation type="submission" date="2019-02" db="EMBL/GenBank/DDBJ databases">
        <title>Investigation of anaerobic lignin degradation for improved lignocellulosic biofuels.</title>
        <authorList>
            <person name="Deangelis K."/>
        </authorList>
    </citation>
    <scope>NUCLEOTIDE SEQUENCE [LARGE SCALE GENOMIC DNA]</scope>
    <source>
        <strain evidence="7 8">159R</strain>
    </source>
</reference>
<dbReference type="RefSeq" id="WP_132927606.1">
    <property type="nucleotide sequence ID" value="NZ_SJOI01000001.1"/>
</dbReference>
<organism evidence="7 8">
    <name type="scientific">Sodalis ligni</name>
    <dbReference type="NCBI Taxonomy" id="2697027"/>
    <lineage>
        <taxon>Bacteria</taxon>
        <taxon>Pseudomonadati</taxon>
        <taxon>Pseudomonadota</taxon>
        <taxon>Gammaproteobacteria</taxon>
        <taxon>Enterobacterales</taxon>
        <taxon>Bruguierivoracaceae</taxon>
        <taxon>Sodalis</taxon>
    </lineage>
</organism>
<comment type="pathway">
    <text evidence="1">Polyol metabolism; 1,2-propanediol degradation.</text>
</comment>
<name>A0A4R1NMY6_9GAMM</name>
<gene>
    <name evidence="7" type="ORF">EZJ58_5747</name>
</gene>
<accession>A0A4R1NMY6</accession>
<dbReference type="Pfam" id="PF00936">
    <property type="entry name" value="BMC"/>
    <property type="match status" value="1"/>
</dbReference>
<proteinExistence type="inferred from homology"/>
<evidence type="ECO:0000256" key="5">
    <source>
        <dbReference type="SAM" id="MobiDB-lite"/>
    </source>
</evidence>
<evidence type="ECO:0000313" key="7">
    <source>
        <dbReference type="EMBL" id="TCL07421.1"/>
    </source>
</evidence>
<dbReference type="SUPFAM" id="SSF143414">
    <property type="entry name" value="CcmK-like"/>
    <property type="match status" value="1"/>
</dbReference>
<feature type="region of interest" description="Disordered" evidence="5">
    <location>
        <begin position="102"/>
        <end position="152"/>
    </location>
</feature>
<keyword evidence="3" id="KW-1283">Bacterial microcompartment</keyword>
<dbReference type="Gene3D" id="3.30.70.1710">
    <property type="match status" value="1"/>
</dbReference>
<evidence type="ECO:0000259" key="6">
    <source>
        <dbReference type="PROSITE" id="PS51930"/>
    </source>
</evidence>
<dbReference type="EMBL" id="SJOI01000001">
    <property type="protein sequence ID" value="TCL07421.1"/>
    <property type="molecule type" value="Genomic_DNA"/>
</dbReference>
<dbReference type="InterPro" id="IPR044872">
    <property type="entry name" value="CcmK/CsoS1_BMC"/>
</dbReference>
<dbReference type="InterPro" id="IPR037233">
    <property type="entry name" value="CcmK-like_sf"/>
</dbReference>
<dbReference type="SMART" id="SM00877">
    <property type="entry name" value="BMC"/>
    <property type="match status" value="1"/>
</dbReference>
<dbReference type="InterPro" id="IPR000249">
    <property type="entry name" value="BMC_dom"/>
</dbReference>
<feature type="compositionally biased region" description="Low complexity" evidence="5">
    <location>
        <begin position="141"/>
        <end position="152"/>
    </location>
</feature>